<protein>
    <submittedName>
        <fullName evidence="3">Glycosyltransferase</fullName>
        <ecNumber evidence="3">2.4.-.-</ecNumber>
    </submittedName>
</protein>
<feature type="domain" description="Glycosyltransferase 2-like" evidence="2">
    <location>
        <begin position="570"/>
        <end position="703"/>
    </location>
</feature>
<dbReference type="AlphaFoldDB" id="A0A942TLU4"/>
<dbReference type="InterPro" id="IPR029044">
    <property type="entry name" value="Nucleotide-diphossugar_trans"/>
</dbReference>
<organism evidence="3 4">
    <name type="scientific">Lederbergia citrisecunda</name>
    <dbReference type="NCBI Taxonomy" id="2833583"/>
    <lineage>
        <taxon>Bacteria</taxon>
        <taxon>Bacillati</taxon>
        <taxon>Bacillota</taxon>
        <taxon>Bacilli</taxon>
        <taxon>Bacillales</taxon>
        <taxon>Bacillaceae</taxon>
        <taxon>Lederbergia</taxon>
    </lineage>
</organism>
<evidence type="ECO:0000313" key="3">
    <source>
        <dbReference type="EMBL" id="MBS4200636.1"/>
    </source>
</evidence>
<dbReference type="PANTHER" id="PTHR43685:SF11">
    <property type="entry name" value="GLYCOSYLTRANSFERASE TAGX-RELATED"/>
    <property type="match status" value="1"/>
</dbReference>
<dbReference type="InterPro" id="IPR050834">
    <property type="entry name" value="Glycosyltransf_2"/>
</dbReference>
<evidence type="ECO:0000313" key="4">
    <source>
        <dbReference type="Proteomes" id="UP000682713"/>
    </source>
</evidence>
<keyword evidence="3" id="KW-0328">Glycosyltransferase</keyword>
<proteinExistence type="inferred from homology"/>
<dbReference type="SUPFAM" id="SSF53448">
    <property type="entry name" value="Nucleotide-diphospho-sugar transferases"/>
    <property type="match status" value="1"/>
</dbReference>
<dbReference type="EC" id="2.4.-.-" evidence="3"/>
<dbReference type="RefSeq" id="WP_213111194.1">
    <property type="nucleotide sequence ID" value="NZ_JAGYPJ010000001.1"/>
</dbReference>
<dbReference type="InterPro" id="IPR001173">
    <property type="entry name" value="Glyco_trans_2-like"/>
</dbReference>
<keyword evidence="4" id="KW-1185">Reference proteome</keyword>
<evidence type="ECO:0000256" key="1">
    <source>
        <dbReference type="ARBA" id="ARBA00006739"/>
    </source>
</evidence>
<gene>
    <name evidence="3" type="ORF">KHA93_13440</name>
</gene>
<evidence type="ECO:0000259" key="2">
    <source>
        <dbReference type="Pfam" id="PF00535"/>
    </source>
</evidence>
<dbReference type="GO" id="GO:0016757">
    <property type="term" value="F:glycosyltransferase activity"/>
    <property type="evidence" value="ECO:0007669"/>
    <property type="project" value="UniProtKB-KW"/>
</dbReference>
<accession>A0A942TLU4</accession>
<sequence>MDINSIDNRLSIIDDIKKRLNEAIKQDKKLLLDKYNVVYQPNENIIGPIKDNTNKIEYIRYRDQVSDQGFFESVKPLLDQIPESNGSRYYERINVNIGIICDEFLFNSFDGVANFIYIERDKYKNISEKLDVLLVVTTWKGLDLKWKGLGNPNIRRHREDLEAIIEYFKKQNTKIVFYSKEDPVNYDVFLGIAKKCDYIFTTAEEKIADYKNDCNNEHVHLLSFGINPMYHNPIGMRKFPKRNEALFAGSWYDKYPDRQKETRILFDGVLNAEKGLKIIDRNYEFKLEQYFFPKEYLPYVSPAIDHHNLQKLYKLFNWTINLNSVKYSNTMFANRVYEVQALGNIILSNYSIGVNNQFPNVYMINDDKEIKSIFDSLSEEEVYKQQVLGIRRVMSKETSFQRIEEMLEKIGFNYSKRNRSVAVIVKEVNNYVSTTFDKQMYPYKSLFTEKEVNDTLLKEYDFVAFFDANKEYGEFYLEDMINGFKYTNSDYITKNAFYDKGQLIEGIEHNYVDIIKDKYRTVFWKDSFELSTLLEMEGPIQKDNGYSIDRFEFNNNVQIIESRQRDYKLSVIVPTYNNGDHLVNKCFNSLKRSSLFEEMEIIILDDGSTDNYTPKLIKRLESDYQNVKTYFYNDGGSGSASRPRNKGIEFATAEFVTYLDPDNEAVNDGYYHLYDDINKNGYDMVVGNMVRLDDKELLFDYYKTAIHYNGGSVISGNINKYLINSQFKAMSIQALIVRKDVIVNNSLKMVEGAAGQDTLFFQELLLNSKRTKVIDLPIHIYYAAVSGSTVNTITKKFFEKYYRLETVRIEFLKEHNLLADFMEQRFNYYFKNWYLSKLQHVNEEEALDSIILLEKIFGLYEAYLVDGDETIMSFKELIDEQNYAQIQMEFINSINE</sequence>
<keyword evidence="3" id="KW-0808">Transferase</keyword>
<dbReference type="Gene3D" id="3.90.550.10">
    <property type="entry name" value="Spore Coat Polysaccharide Biosynthesis Protein SpsA, Chain A"/>
    <property type="match status" value="1"/>
</dbReference>
<comment type="caution">
    <text evidence="3">The sequence shown here is derived from an EMBL/GenBank/DDBJ whole genome shotgun (WGS) entry which is preliminary data.</text>
</comment>
<dbReference type="EMBL" id="JAGYPJ010000001">
    <property type="protein sequence ID" value="MBS4200636.1"/>
    <property type="molecule type" value="Genomic_DNA"/>
</dbReference>
<dbReference type="PANTHER" id="PTHR43685">
    <property type="entry name" value="GLYCOSYLTRANSFERASE"/>
    <property type="match status" value="1"/>
</dbReference>
<reference evidence="3 4" key="1">
    <citation type="submission" date="2021-05" db="EMBL/GenBank/DDBJ databases">
        <title>Novel Bacillus species.</title>
        <authorList>
            <person name="Liu G."/>
        </authorList>
    </citation>
    <scope>NUCLEOTIDE SEQUENCE [LARGE SCALE GENOMIC DNA]</scope>
    <source>
        <strain evidence="3 4">FJAT-49732</strain>
    </source>
</reference>
<comment type="similarity">
    <text evidence="1">Belongs to the glycosyltransferase 2 family.</text>
</comment>
<dbReference type="CDD" id="cd00761">
    <property type="entry name" value="Glyco_tranf_GTA_type"/>
    <property type="match status" value="1"/>
</dbReference>
<dbReference type="Pfam" id="PF00535">
    <property type="entry name" value="Glycos_transf_2"/>
    <property type="match status" value="1"/>
</dbReference>
<name>A0A942TLU4_9BACI</name>
<dbReference type="Proteomes" id="UP000682713">
    <property type="component" value="Unassembled WGS sequence"/>
</dbReference>